<dbReference type="AlphaFoldDB" id="A0A8J7PHC0"/>
<organism evidence="16 17">
    <name type="scientific">Candidatus Obscuribacter phosphatis</name>
    <dbReference type="NCBI Taxonomy" id="1906157"/>
    <lineage>
        <taxon>Bacteria</taxon>
        <taxon>Bacillati</taxon>
        <taxon>Candidatus Melainabacteria</taxon>
        <taxon>Candidatus Obscuribacterales</taxon>
        <taxon>Candidatus Obscuribacteraceae</taxon>
        <taxon>Candidatus Obscuribacter</taxon>
    </lineage>
</organism>
<dbReference type="Gene3D" id="1.10.1200.80">
    <property type="entry name" value="Putative flavin oxidoreducatase, domain 2"/>
    <property type="match status" value="1"/>
</dbReference>
<comment type="cofactor">
    <cofactor evidence="1 12 14">
        <name>FMN</name>
        <dbReference type="ChEBI" id="CHEBI:58210"/>
    </cofactor>
</comment>
<name>A0A8J7PHC0_9BACT</name>
<reference evidence="16" key="1">
    <citation type="submission" date="2021-02" db="EMBL/GenBank/DDBJ databases">
        <title>Genome-Resolved Metagenomics of a Microbial Community Performing Photosynthetic Biological Nutrient Removal.</title>
        <authorList>
            <person name="Mcdaniel E.A."/>
        </authorList>
    </citation>
    <scope>NUCLEOTIDE SEQUENCE</scope>
    <source>
        <strain evidence="16">UWPOB_OBS1</strain>
    </source>
</reference>
<evidence type="ECO:0000313" key="16">
    <source>
        <dbReference type="EMBL" id="MBN8660213.1"/>
    </source>
</evidence>
<evidence type="ECO:0000313" key="17">
    <source>
        <dbReference type="Proteomes" id="UP000664277"/>
    </source>
</evidence>
<gene>
    <name evidence="16" type="primary">dusB</name>
    <name evidence="16" type="ORF">J0M35_07600</name>
</gene>
<dbReference type="SUPFAM" id="SSF51395">
    <property type="entry name" value="FMN-linked oxidoreductases"/>
    <property type="match status" value="1"/>
</dbReference>
<feature type="binding site" evidence="14">
    <location>
        <begin position="18"/>
        <end position="20"/>
    </location>
    <ligand>
        <name>FMN</name>
        <dbReference type="ChEBI" id="CHEBI:58210"/>
    </ligand>
</feature>
<feature type="binding site" evidence="14">
    <location>
        <position position="170"/>
    </location>
    <ligand>
        <name>FMN</name>
        <dbReference type="ChEBI" id="CHEBI:58210"/>
    </ligand>
</feature>
<dbReference type="EC" id="1.3.1.-" evidence="12"/>
<dbReference type="Pfam" id="PF01207">
    <property type="entry name" value="Dus"/>
    <property type="match status" value="1"/>
</dbReference>
<protein>
    <recommendedName>
        <fullName evidence="12">tRNA-dihydrouridine synthase</fullName>
        <ecNumber evidence="12">1.3.1.-</ecNumber>
    </recommendedName>
</protein>
<dbReference type="PANTHER" id="PTHR45846">
    <property type="entry name" value="TRNA-DIHYDROURIDINE(47) SYNTHASE [NAD(P)(+)]-LIKE"/>
    <property type="match status" value="1"/>
</dbReference>
<keyword evidence="3" id="KW-0820">tRNA-binding</keyword>
<feature type="active site" description="Proton donor" evidence="13">
    <location>
        <position position="101"/>
    </location>
</feature>
<evidence type="ECO:0000256" key="7">
    <source>
        <dbReference type="ARBA" id="ARBA00022857"/>
    </source>
</evidence>
<keyword evidence="4 12" id="KW-0285">Flavoprotein</keyword>
<sequence length="371" mass="40142">MPVKIGNFTLNSRVYVPPMAGVTDLVFRSIVRQIDPGCLMSTEMVSSRALLARPESRIMDLGEAEHPIGIQIFGHEPDVMAHAAQLAEKRGADFVDINMGCPVPKITKGKDGCALMKEPELAEEIIKTVKSAVSIPVTVKFRLGWDDTSRNCVSFGEMAEGAGASMVTVHGRTRQQLYSGKADWSHIALVKKALTIPVFGNGDVFSPEAAMQMLEITNCDGVAVARGSLGNPWLIPSITRYLDEGVLSDAPSTLDRLITAYEHASALVEYKGARVGINESRRHMINYTKGISGAAPFRNRLTQITSKKDAAEILAELAFMSEGSTARENFLLAVEQNDLKYGEHPSEGKHDRKGSIKSPVNVVAVAPVAVP</sequence>
<evidence type="ECO:0000256" key="3">
    <source>
        <dbReference type="ARBA" id="ARBA00022555"/>
    </source>
</evidence>
<keyword evidence="7" id="KW-0521">NADP</keyword>
<dbReference type="InterPro" id="IPR004652">
    <property type="entry name" value="DusB-like"/>
</dbReference>
<dbReference type="GO" id="GO:0050660">
    <property type="term" value="F:flavin adenine dinucleotide binding"/>
    <property type="evidence" value="ECO:0007669"/>
    <property type="project" value="InterPro"/>
</dbReference>
<proteinExistence type="inferred from homology"/>
<evidence type="ECO:0000256" key="5">
    <source>
        <dbReference type="ARBA" id="ARBA00022643"/>
    </source>
</evidence>
<evidence type="ECO:0000256" key="14">
    <source>
        <dbReference type="PIRSR" id="PIRSR006621-2"/>
    </source>
</evidence>
<feature type="binding site" evidence="14">
    <location>
        <begin position="225"/>
        <end position="226"/>
    </location>
    <ligand>
        <name>FMN</name>
        <dbReference type="ChEBI" id="CHEBI:58210"/>
    </ligand>
</feature>
<comment type="similarity">
    <text evidence="12">Belongs to the dus family.</text>
</comment>
<evidence type="ECO:0000256" key="10">
    <source>
        <dbReference type="ARBA" id="ARBA00048205"/>
    </source>
</evidence>
<feature type="domain" description="DUS-like FMN-binding" evidence="15">
    <location>
        <begin position="17"/>
        <end position="315"/>
    </location>
</feature>
<evidence type="ECO:0000256" key="12">
    <source>
        <dbReference type="PIRNR" id="PIRNR006621"/>
    </source>
</evidence>
<dbReference type="Proteomes" id="UP000664277">
    <property type="component" value="Unassembled WGS sequence"/>
</dbReference>
<dbReference type="InterPro" id="IPR018517">
    <property type="entry name" value="tRNA_hU_synthase_CS"/>
</dbReference>
<keyword evidence="5 12" id="KW-0288">FMN</keyword>
<evidence type="ECO:0000256" key="4">
    <source>
        <dbReference type="ARBA" id="ARBA00022630"/>
    </source>
</evidence>
<dbReference type="GO" id="GO:0000049">
    <property type="term" value="F:tRNA binding"/>
    <property type="evidence" value="ECO:0007669"/>
    <property type="project" value="UniProtKB-KW"/>
</dbReference>
<dbReference type="GO" id="GO:0017150">
    <property type="term" value="F:tRNA dihydrouridine synthase activity"/>
    <property type="evidence" value="ECO:0007669"/>
    <property type="project" value="InterPro"/>
</dbReference>
<dbReference type="EMBL" id="JAFLCK010000008">
    <property type="protein sequence ID" value="MBN8660213.1"/>
    <property type="molecule type" value="Genomic_DNA"/>
</dbReference>
<keyword evidence="8" id="KW-0694">RNA-binding</keyword>
<comment type="caution">
    <text evidence="16">The sequence shown here is derived from an EMBL/GenBank/DDBJ whole genome shotgun (WGS) entry which is preliminary data.</text>
</comment>
<evidence type="ECO:0000256" key="13">
    <source>
        <dbReference type="PIRSR" id="PIRSR006621-1"/>
    </source>
</evidence>
<keyword evidence="14" id="KW-0547">Nucleotide-binding</keyword>
<evidence type="ECO:0000259" key="15">
    <source>
        <dbReference type="Pfam" id="PF01207"/>
    </source>
</evidence>
<accession>A0A8J7PHC0</accession>
<dbReference type="PIRSF" id="PIRSF006621">
    <property type="entry name" value="Dus"/>
    <property type="match status" value="1"/>
</dbReference>
<dbReference type="CDD" id="cd02801">
    <property type="entry name" value="DUS_like_FMN"/>
    <property type="match status" value="1"/>
</dbReference>
<evidence type="ECO:0000256" key="8">
    <source>
        <dbReference type="ARBA" id="ARBA00022884"/>
    </source>
</evidence>
<feature type="binding site" evidence="14">
    <location>
        <position position="140"/>
    </location>
    <ligand>
        <name>FMN</name>
        <dbReference type="ChEBI" id="CHEBI:58210"/>
    </ligand>
</feature>
<evidence type="ECO:0000256" key="6">
    <source>
        <dbReference type="ARBA" id="ARBA00022694"/>
    </source>
</evidence>
<dbReference type="NCBIfam" id="TIGR00737">
    <property type="entry name" value="nifR3_yhdG"/>
    <property type="match status" value="1"/>
</dbReference>
<dbReference type="InterPro" id="IPR013785">
    <property type="entry name" value="Aldolase_TIM"/>
</dbReference>
<evidence type="ECO:0000256" key="2">
    <source>
        <dbReference type="ARBA" id="ARBA00002790"/>
    </source>
</evidence>
<feature type="binding site" evidence="14">
    <location>
        <position position="71"/>
    </location>
    <ligand>
        <name>FMN</name>
        <dbReference type="ChEBI" id="CHEBI:58210"/>
    </ligand>
</feature>
<dbReference type="Gene3D" id="3.20.20.70">
    <property type="entry name" value="Aldolase class I"/>
    <property type="match status" value="1"/>
</dbReference>
<dbReference type="InterPro" id="IPR035587">
    <property type="entry name" value="DUS-like_FMN-bd"/>
</dbReference>
<dbReference type="PROSITE" id="PS01136">
    <property type="entry name" value="UPF0034"/>
    <property type="match status" value="1"/>
</dbReference>
<evidence type="ECO:0000256" key="11">
    <source>
        <dbReference type="ARBA" id="ARBA00048802"/>
    </source>
</evidence>
<comment type="catalytic activity">
    <reaction evidence="10">
        <text>a 5,6-dihydrouridine in tRNA + NADP(+) = a uridine in tRNA + NADPH + H(+)</text>
        <dbReference type="Rhea" id="RHEA:23624"/>
        <dbReference type="Rhea" id="RHEA-COMP:13339"/>
        <dbReference type="Rhea" id="RHEA-COMP:13887"/>
        <dbReference type="ChEBI" id="CHEBI:15378"/>
        <dbReference type="ChEBI" id="CHEBI:57783"/>
        <dbReference type="ChEBI" id="CHEBI:58349"/>
        <dbReference type="ChEBI" id="CHEBI:65315"/>
        <dbReference type="ChEBI" id="CHEBI:74443"/>
    </reaction>
</comment>
<evidence type="ECO:0000256" key="1">
    <source>
        <dbReference type="ARBA" id="ARBA00001917"/>
    </source>
</evidence>
<dbReference type="InterPro" id="IPR001269">
    <property type="entry name" value="DUS_fam"/>
</dbReference>
<dbReference type="InterPro" id="IPR024036">
    <property type="entry name" value="tRNA-dHydroUridine_Synthase_C"/>
</dbReference>
<evidence type="ECO:0000256" key="9">
    <source>
        <dbReference type="ARBA" id="ARBA00023002"/>
    </source>
</evidence>
<comment type="function">
    <text evidence="2 12">Catalyzes the synthesis of 5,6-dihydrouridine (D), a modified base found in the D-loop of most tRNAs, via the reduction of the C5-C6 double bond in target uridines.</text>
</comment>
<dbReference type="PANTHER" id="PTHR45846:SF1">
    <property type="entry name" value="TRNA-DIHYDROURIDINE(47) SYNTHASE [NAD(P)(+)]-LIKE"/>
    <property type="match status" value="1"/>
</dbReference>
<comment type="catalytic activity">
    <reaction evidence="11">
        <text>a 5,6-dihydrouridine in tRNA + NAD(+) = a uridine in tRNA + NADH + H(+)</text>
        <dbReference type="Rhea" id="RHEA:54452"/>
        <dbReference type="Rhea" id="RHEA-COMP:13339"/>
        <dbReference type="Rhea" id="RHEA-COMP:13887"/>
        <dbReference type="ChEBI" id="CHEBI:15378"/>
        <dbReference type="ChEBI" id="CHEBI:57540"/>
        <dbReference type="ChEBI" id="CHEBI:57945"/>
        <dbReference type="ChEBI" id="CHEBI:65315"/>
        <dbReference type="ChEBI" id="CHEBI:74443"/>
    </reaction>
</comment>
<keyword evidence="6 12" id="KW-0819">tRNA processing</keyword>
<keyword evidence="9 12" id="KW-0560">Oxidoreductase</keyword>